<evidence type="ECO:0000313" key="16">
    <source>
        <dbReference type="Proteomes" id="UP000288168"/>
    </source>
</evidence>
<keyword evidence="4 12" id="KW-0349">Heme</keyword>
<evidence type="ECO:0000256" key="4">
    <source>
        <dbReference type="ARBA" id="ARBA00022617"/>
    </source>
</evidence>
<keyword evidence="8 13" id="KW-0560">Oxidoreductase</keyword>
<dbReference type="Proteomes" id="UP000288168">
    <property type="component" value="Unassembled WGS sequence"/>
</dbReference>
<keyword evidence="10 13" id="KW-0503">Monooxygenase</keyword>
<evidence type="ECO:0000256" key="6">
    <source>
        <dbReference type="ARBA" id="ARBA00022723"/>
    </source>
</evidence>
<keyword evidence="11 14" id="KW-0472">Membrane</keyword>
<dbReference type="PRINTS" id="PR00463">
    <property type="entry name" value="EP450I"/>
</dbReference>
<keyword evidence="16" id="KW-1185">Reference proteome</keyword>
<evidence type="ECO:0000313" key="15">
    <source>
        <dbReference type="EMBL" id="RSL43725.1"/>
    </source>
</evidence>
<organism evidence="15 16">
    <name type="scientific">Fusarium duplospermum</name>
    <dbReference type="NCBI Taxonomy" id="1325734"/>
    <lineage>
        <taxon>Eukaryota</taxon>
        <taxon>Fungi</taxon>
        <taxon>Dikarya</taxon>
        <taxon>Ascomycota</taxon>
        <taxon>Pezizomycotina</taxon>
        <taxon>Sordariomycetes</taxon>
        <taxon>Hypocreomycetidae</taxon>
        <taxon>Hypocreales</taxon>
        <taxon>Nectriaceae</taxon>
        <taxon>Fusarium</taxon>
        <taxon>Fusarium solani species complex</taxon>
    </lineage>
</organism>
<keyword evidence="5 14" id="KW-0812">Transmembrane</keyword>
<evidence type="ECO:0000256" key="2">
    <source>
        <dbReference type="ARBA" id="ARBA00004370"/>
    </source>
</evidence>
<dbReference type="FunFam" id="1.10.630.10:FF:000158">
    <property type="entry name" value="Cytochrome P450, putative (Eurofung)"/>
    <property type="match status" value="1"/>
</dbReference>
<evidence type="ECO:0000256" key="9">
    <source>
        <dbReference type="ARBA" id="ARBA00023004"/>
    </source>
</evidence>
<comment type="subcellular location">
    <subcellularLocation>
        <location evidence="2">Membrane</location>
    </subcellularLocation>
</comment>
<dbReference type="InterPro" id="IPR050121">
    <property type="entry name" value="Cytochrome_P450_monoxygenase"/>
</dbReference>
<dbReference type="SUPFAM" id="SSF48264">
    <property type="entry name" value="Cytochrome P450"/>
    <property type="match status" value="1"/>
</dbReference>
<dbReference type="Pfam" id="PF00067">
    <property type="entry name" value="p450"/>
    <property type="match status" value="1"/>
</dbReference>
<evidence type="ECO:0000256" key="8">
    <source>
        <dbReference type="ARBA" id="ARBA00023002"/>
    </source>
</evidence>
<evidence type="ECO:0000256" key="11">
    <source>
        <dbReference type="ARBA" id="ARBA00023136"/>
    </source>
</evidence>
<gene>
    <name evidence="15" type="ORF">CEP54_014965</name>
</gene>
<comment type="caution">
    <text evidence="15">The sequence shown here is derived from an EMBL/GenBank/DDBJ whole genome shotgun (WGS) entry which is preliminary data.</text>
</comment>
<dbReference type="InterPro" id="IPR002401">
    <property type="entry name" value="Cyt_P450_E_grp-I"/>
</dbReference>
<keyword evidence="6 12" id="KW-0479">Metal-binding</keyword>
<dbReference type="GO" id="GO:0005506">
    <property type="term" value="F:iron ion binding"/>
    <property type="evidence" value="ECO:0007669"/>
    <property type="project" value="InterPro"/>
</dbReference>
<evidence type="ECO:0000256" key="10">
    <source>
        <dbReference type="ARBA" id="ARBA00023033"/>
    </source>
</evidence>
<evidence type="ECO:0000256" key="13">
    <source>
        <dbReference type="RuleBase" id="RU000461"/>
    </source>
</evidence>
<dbReference type="AlphaFoldDB" id="A0A428NSI0"/>
<dbReference type="PRINTS" id="PR00385">
    <property type="entry name" value="P450"/>
</dbReference>
<name>A0A428NSI0_9HYPO</name>
<comment type="cofactor">
    <cofactor evidence="1 12">
        <name>heme</name>
        <dbReference type="ChEBI" id="CHEBI:30413"/>
    </cofactor>
</comment>
<dbReference type="GO" id="GO:0004497">
    <property type="term" value="F:monooxygenase activity"/>
    <property type="evidence" value="ECO:0007669"/>
    <property type="project" value="UniProtKB-KW"/>
</dbReference>
<dbReference type="GO" id="GO:0020037">
    <property type="term" value="F:heme binding"/>
    <property type="evidence" value="ECO:0007669"/>
    <property type="project" value="InterPro"/>
</dbReference>
<evidence type="ECO:0000256" key="7">
    <source>
        <dbReference type="ARBA" id="ARBA00022989"/>
    </source>
</evidence>
<sequence length="534" mass="59749">MASSRAANYTLTHGRSVALEMSRSVLDDGFLRSILAQSSDLLGLVSLLITAGLAFLTLAIYRICFHPLAGYPGPKLAACSQLWFIRAWMGGNYPFDMRRAHDKYGDVVRVAPNELSFNTPQAYRDIYGHAVGDKKPFLKSRVFYDRGPSVVHPDIVFTIDPEQHRAQRRSLSHAFSAKALRESEDIIRSHVWLFVEQIGKYGSRGSGGIDMSVVYNWLTFDIIGELTFGESFKSVANWKPDIYVSLILEFTKHFTLLQAAKRLSIPESLLSWLMPSDLRASIGLHERLTKDKVAQRIAMSNSSKRVDFFAHILRRGGFSKDQLAEQAKILLLDGSETTATFLAGVTYYLLATPTALKKLQREVRSSFSSRDEIDGDSTKTLPYLHAVVEEGLRLFPPVPLGLPRTCPGGAVDGYHVPPGTEVSVDNFVMSRDTRSFPDPDSFHPDRWIGDGSGCIKEASRPFSLGPRACLGVNLAYLEAKMILAAMVYSYDWELVDEKPDWFRQVKLLTFWRKPELLVRFPPCGVLDAAGLEQE</sequence>
<dbReference type="InterPro" id="IPR017972">
    <property type="entry name" value="Cyt_P450_CS"/>
</dbReference>
<feature type="binding site" description="axial binding residue" evidence="12">
    <location>
        <position position="469"/>
    </location>
    <ligand>
        <name>heme</name>
        <dbReference type="ChEBI" id="CHEBI:30413"/>
    </ligand>
    <ligandPart>
        <name>Fe</name>
        <dbReference type="ChEBI" id="CHEBI:18248"/>
    </ligandPart>
</feature>
<feature type="transmembrane region" description="Helical" evidence="14">
    <location>
        <begin position="41"/>
        <end position="61"/>
    </location>
</feature>
<dbReference type="InterPro" id="IPR036396">
    <property type="entry name" value="Cyt_P450_sf"/>
</dbReference>
<evidence type="ECO:0000256" key="5">
    <source>
        <dbReference type="ARBA" id="ARBA00022692"/>
    </source>
</evidence>
<accession>A0A428NSI0</accession>
<evidence type="ECO:0000256" key="14">
    <source>
        <dbReference type="SAM" id="Phobius"/>
    </source>
</evidence>
<keyword evidence="7 14" id="KW-1133">Transmembrane helix</keyword>
<dbReference type="GO" id="GO:0016020">
    <property type="term" value="C:membrane"/>
    <property type="evidence" value="ECO:0007669"/>
    <property type="project" value="UniProtKB-SubCell"/>
</dbReference>
<evidence type="ECO:0000256" key="3">
    <source>
        <dbReference type="ARBA" id="ARBA00010617"/>
    </source>
</evidence>
<dbReference type="CDD" id="cd11058">
    <property type="entry name" value="CYP60B-like"/>
    <property type="match status" value="1"/>
</dbReference>
<dbReference type="EMBL" id="NKCI01000314">
    <property type="protein sequence ID" value="RSL43725.1"/>
    <property type="molecule type" value="Genomic_DNA"/>
</dbReference>
<dbReference type="STRING" id="1325734.A0A428NSI0"/>
<evidence type="ECO:0000256" key="12">
    <source>
        <dbReference type="PIRSR" id="PIRSR602401-1"/>
    </source>
</evidence>
<dbReference type="PANTHER" id="PTHR24305">
    <property type="entry name" value="CYTOCHROME P450"/>
    <property type="match status" value="1"/>
</dbReference>
<dbReference type="GO" id="GO:0016705">
    <property type="term" value="F:oxidoreductase activity, acting on paired donors, with incorporation or reduction of molecular oxygen"/>
    <property type="evidence" value="ECO:0007669"/>
    <property type="project" value="InterPro"/>
</dbReference>
<dbReference type="PANTHER" id="PTHR24305:SF210">
    <property type="entry name" value="CYTOCHROME P450 MONOOXYGENASE ASQL-RELATED"/>
    <property type="match status" value="1"/>
</dbReference>
<dbReference type="PROSITE" id="PS00086">
    <property type="entry name" value="CYTOCHROME_P450"/>
    <property type="match status" value="1"/>
</dbReference>
<protein>
    <recommendedName>
        <fullName evidence="17">Isotrichodermin C-15 hydroxylase</fullName>
    </recommendedName>
</protein>
<proteinExistence type="inferred from homology"/>
<evidence type="ECO:0008006" key="17">
    <source>
        <dbReference type="Google" id="ProtNLM"/>
    </source>
</evidence>
<dbReference type="OrthoDB" id="1470350at2759"/>
<evidence type="ECO:0000256" key="1">
    <source>
        <dbReference type="ARBA" id="ARBA00001971"/>
    </source>
</evidence>
<comment type="similarity">
    <text evidence="3 13">Belongs to the cytochrome P450 family.</text>
</comment>
<dbReference type="Gene3D" id="1.10.630.10">
    <property type="entry name" value="Cytochrome P450"/>
    <property type="match status" value="1"/>
</dbReference>
<reference evidence="15 16" key="1">
    <citation type="submission" date="2017-06" db="EMBL/GenBank/DDBJ databases">
        <title>Comparative genomic analysis of Ambrosia Fusariam Clade fungi.</title>
        <authorList>
            <person name="Stajich J.E."/>
            <person name="Carrillo J."/>
            <person name="Kijimoto T."/>
            <person name="Eskalen A."/>
            <person name="O'Donnell K."/>
            <person name="Kasson M."/>
        </authorList>
    </citation>
    <scope>NUCLEOTIDE SEQUENCE [LARGE SCALE GENOMIC DNA]</scope>
    <source>
        <strain evidence="15 16">NRRL62584</strain>
    </source>
</reference>
<keyword evidence="9 12" id="KW-0408">Iron</keyword>
<dbReference type="InterPro" id="IPR001128">
    <property type="entry name" value="Cyt_P450"/>
</dbReference>